<name>A0A7W7B3N0_9SPHN</name>
<evidence type="ECO:0000256" key="1">
    <source>
        <dbReference type="ARBA" id="ARBA00023002"/>
    </source>
</evidence>
<keyword evidence="1" id="KW-0560">Oxidoreductase</keyword>
<evidence type="ECO:0000313" key="3">
    <source>
        <dbReference type="Proteomes" id="UP000566324"/>
    </source>
</evidence>
<dbReference type="InterPro" id="IPR036291">
    <property type="entry name" value="NAD(P)-bd_dom_sf"/>
</dbReference>
<organism evidence="2 3">
    <name type="scientific">Sphingosinicella soli</name>
    <dbReference type="NCBI Taxonomy" id="333708"/>
    <lineage>
        <taxon>Bacteria</taxon>
        <taxon>Pseudomonadati</taxon>
        <taxon>Pseudomonadota</taxon>
        <taxon>Alphaproteobacteria</taxon>
        <taxon>Sphingomonadales</taxon>
        <taxon>Sphingosinicellaceae</taxon>
        <taxon>Sphingosinicella</taxon>
    </lineage>
</organism>
<comment type="caution">
    <text evidence="2">The sequence shown here is derived from an EMBL/GenBank/DDBJ whole genome shotgun (WGS) entry which is preliminary data.</text>
</comment>
<dbReference type="Gene3D" id="3.40.50.720">
    <property type="entry name" value="NAD(P)-binding Rossmann-like Domain"/>
    <property type="match status" value="1"/>
</dbReference>
<sequence length="274" mass="30305">MRTIVITGATDGMGKALALHYLAHGEQVIAIGRDSFKGRMLLEEAGKFCAADRVHFFAADLGLIAENRKVIAKIANAFPQVDVLVLCARHFRSTRMETSEGLEDYFASFYLSRFLFSHELLPALERARNPVIINVAGPGDDTGKINWEDLQTTRNYDGLTAMEQCGRAVDLLAVSFVAQHPDVKTRYVLLHPGLVSTSFSGEYSSDVTAQIERMKKAGMSIAEGISPIKTLIDNPPRAPLSAYVRSREISLDHKNFDKADAARLYEITTSILQR</sequence>
<proteinExistence type="predicted"/>
<keyword evidence="3" id="KW-1185">Reference proteome</keyword>
<gene>
    <name evidence="2" type="ORF">GGQ98_003038</name>
</gene>
<dbReference type="Proteomes" id="UP000566324">
    <property type="component" value="Unassembled WGS sequence"/>
</dbReference>
<dbReference type="InterPro" id="IPR052228">
    <property type="entry name" value="Sec_Metab_Biosynth_Oxidored"/>
</dbReference>
<protein>
    <submittedName>
        <fullName evidence="2">NAD(P)-dependent dehydrogenase (Short-subunit alcohol dehydrogenase family)</fullName>
    </submittedName>
</protein>
<reference evidence="2 3" key="1">
    <citation type="submission" date="2020-08" db="EMBL/GenBank/DDBJ databases">
        <title>Genomic Encyclopedia of Type Strains, Phase IV (KMG-IV): sequencing the most valuable type-strain genomes for metagenomic binning, comparative biology and taxonomic classification.</title>
        <authorList>
            <person name="Goeker M."/>
        </authorList>
    </citation>
    <scope>NUCLEOTIDE SEQUENCE [LARGE SCALE GENOMIC DNA]</scope>
    <source>
        <strain evidence="2 3">DSM 17328</strain>
    </source>
</reference>
<dbReference type="AlphaFoldDB" id="A0A7W7B3N0"/>
<dbReference type="Pfam" id="PF00106">
    <property type="entry name" value="adh_short"/>
    <property type="match status" value="1"/>
</dbReference>
<dbReference type="PANTHER" id="PTHR47534:SF3">
    <property type="entry name" value="ALCOHOL DEHYDROGENASE-LIKE C-TERMINAL DOMAIN-CONTAINING PROTEIN"/>
    <property type="match status" value="1"/>
</dbReference>
<evidence type="ECO:0000313" key="2">
    <source>
        <dbReference type="EMBL" id="MBB4633400.1"/>
    </source>
</evidence>
<dbReference type="SUPFAM" id="SSF51735">
    <property type="entry name" value="NAD(P)-binding Rossmann-fold domains"/>
    <property type="match status" value="1"/>
</dbReference>
<accession>A0A7W7B3N0</accession>
<dbReference type="GO" id="GO:0016491">
    <property type="term" value="F:oxidoreductase activity"/>
    <property type="evidence" value="ECO:0007669"/>
    <property type="project" value="UniProtKB-KW"/>
</dbReference>
<dbReference type="EMBL" id="JACHNZ010000042">
    <property type="protein sequence ID" value="MBB4633400.1"/>
    <property type="molecule type" value="Genomic_DNA"/>
</dbReference>
<dbReference type="PANTHER" id="PTHR47534">
    <property type="entry name" value="YALI0E05731P"/>
    <property type="match status" value="1"/>
</dbReference>
<dbReference type="InterPro" id="IPR002347">
    <property type="entry name" value="SDR_fam"/>
</dbReference>
<dbReference type="RefSeq" id="WP_184070979.1">
    <property type="nucleotide sequence ID" value="NZ_JACHNZ010000042.1"/>
</dbReference>